<reference evidence="13" key="1">
    <citation type="submission" date="2025-08" db="UniProtKB">
        <authorList>
            <consortium name="RefSeq"/>
        </authorList>
    </citation>
    <scope>IDENTIFICATION</scope>
    <source>
        <tissue evidence="13">Spleen</tissue>
    </source>
</reference>
<dbReference type="Proteomes" id="UP000515140">
    <property type="component" value="Unplaced"/>
</dbReference>
<dbReference type="SMART" id="SM00085">
    <property type="entry name" value="PA2c"/>
    <property type="match status" value="2"/>
</dbReference>
<dbReference type="CDD" id="cd04707">
    <property type="entry name" value="otoconin_90"/>
    <property type="match status" value="2"/>
</dbReference>
<feature type="active site" evidence="5">
    <location>
        <position position="408"/>
    </location>
</feature>
<keyword evidence="6" id="KW-0106">Calcium</keyword>
<dbReference type="GO" id="GO:0006644">
    <property type="term" value="P:phospholipid metabolic process"/>
    <property type="evidence" value="ECO:0007669"/>
    <property type="project" value="InterPro"/>
</dbReference>
<dbReference type="PRINTS" id="PR00389">
    <property type="entry name" value="PHPHLIPASEA2"/>
</dbReference>
<feature type="binding site" evidence="6">
    <location>
        <position position="343"/>
    </location>
    <ligand>
        <name>Ca(2+)</name>
        <dbReference type="ChEBI" id="CHEBI:29108"/>
    </ligand>
</feature>
<dbReference type="SUPFAM" id="SSF48619">
    <property type="entry name" value="Phospholipase A2, PLA2"/>
    <property type="match status" value="2"/>
</dbReference>
<feature type="compositionally biased region" description="Polar residues" evidence="10">
    <location>
        <begin position="489"/>
        <end position="498"/>
    </location>
</feature>
<keyword evidence="12" id="KW-1185">Reference proteome</keyword>
<dbReference type="PANTHER" id="PTHR11716">
    <property type="entry name" value="PHOSPHOLIPASE A2 FAMILY MEMBER"/>
    <property type="match status" value="1"/>
</dbReference>
<dbReference type="RefSeq" id="XP_020853581.1">
    <property type="nucleotide sequence ID" value="XM_020997922.1"/>
</dbReference>
<dbReference type="GO" id="GO:0005576">
    <property type="term" value="C:extracellular region"/>
    <property type="evidence" value="ECO:0007669"/>
    <property type="project" value="UniProtKB-SubCell"/>
</dbReference>
<feature type="chain" id="PRO_5028523789" evidence="9">
    <location>
        <begin position="18"/>
        <end position="498"/>
    </location>
</feature>
<keyword evidence="9" id="KW-0732">Signal</keyword>
<dbReference type="GeneID" id="110216099"/>
<dbReference type="GO" id="GO:0005543">
    <property type="term" value="F:phospholipid binding"/>
    <property type="evidence" value="ECO:0007669"/>
    <property type="project" value="TreeGrafter"/>
</dbReference>
<dbReference type="AlphaFoldDB" id="A0A6P5LDE7"/>
<comment type="similarity">
    <text evidence="2 8">Belongs to the phospholipase A2 family.</text>
</comment>
<comment type="cofactor">
    <cofactor evidence="6">
        <name>Ca(2+)</name>
        <dbReference type="ChEBI" id="CHEBI:29108"/>
    </cofactor>
    <text evidence="6">Binds 1 Ca(2+) ion per subunit.</text>
</comment>
<evidence type="ECO:0000256" key="7">
    <source>
        <dbReference type="PIRSR" id="PIRSR601211-3"/>
    </source>
</evidence>
<feature type="compositionally biased region" description="Low complexity" evidence="10">
    <location>
        <begin position="455"/>
        <end position="471"/>
    </location>
</feature>
<feature type="active site" evidence="5">
    <location>
        <position position="363"/>
    </location>
</feature>
<evidence type="ECO:0000259" key="11">
    <source>
        <dbReference type="SMART" id="SM00085"/>
    </source>
</evidence>
<feature type="binding site" evidence="6">
    <location>
        <position position="345"/>
    </location>
    <ligand>
        <name>Ca(2+)</name>
        <dbReference type="ChEBI" id="CHEBI:29108"/>
    </ligand>
</feature>
<evidence type="ECO:0000256" key="6">
    <source>
        <dbReference type="PIRSR" id="PIRSR601211-2"/>
    </source>
</evidence>
<feature type="disulfide bond" evidence="7">
    <location>
        <begin position="394"/>
        <end position="405"/>
    </location>
</feature>
<evidence type="ECO:0000256" key="10">
    <source>
        <dbReference type="SAM" id="MobiDB-lite"/>
    </source>
</evidence>
<accession>A0A6P5LDE7</accession>
<comment type="subcellular location">
    <subcellularLocation>
        <location evidence="1 9">Secreted</location>
    </subcellularLocation>
</comment>
<dbReference type="InterPro" id="IPR041798">
    <property type="entry name" value="Otoconin-90"/>
</dbReference>
<evidence type="ECO:0000256" key="5">
    <source>
        <dbReference type="PIRSR" id="PIRSR601211-1"/>
    </source>
</evidence>
<dbReference type="PROSITE" id="PS00118">
    <property type="entry name" value="PA2_HIS"/>
    <property type="match status" value="2"/>
</dbReference>
<organism evidence="12 13">
    <name type="scientific">Phascolarctos cinereus</name>
    <name type="common">Koala</name>
    <dbReference type="NCBI Taxonomy" id="38626"/>
    <lineage>
        <taxon>Eukaryota</taxon>
        <taxon>Metazoa</taxon>
        <taxon>Chordata</taxon>
        <taxon>Craniata</taxon>
        <taxon>Vertebrata</taxon>
        <taxon>Euteleostomi</taxon>
        <taxon>Mammalia</taxon>
        <taxon>Metatheria</taxon>
        <taxon>Diprotodontia</taxon>
        <taxon>Phascolarctidae</taxon>
        <taxon>Phascolarctos</taxon>
    </lineage>
</organism>
<evidence type="ECO:0000256" key="8">
    <source>
        <dbReference type="RuleBase" id="RU003654"/>
    </source>
</evidence>
<dbReference type="PANTHER" id="PTHR11716:SF1">
    <property type="entry name" value="OTOCONIN-90"/>
    <property type="match status" value="1"/>
</dbReference>
<gene>
    <name evidence="13" type="primary">OC90</name>
</gene>
<dbReference type="Pfam" id="PF00068">
    <property type="entry name" value="Phospholip_A2_1"/>
    <property type="match status" value="2"/>
</dbReference>
<keyword evidence="4 7" id="KW-1015">Disulfide bond</keyword>
<dbReference type="GO" id="GO:0005509">
    <property type="term" value="F:calcium ion binding"/>
    <property type="evidence" value="ECO:0007669"/>
    <property type="project" value="Ensembl"/>
</dbReference>
<dbReference type="InterPro" id="IPR033112">
    <property type="entry name" value="PLA2_Asp_AS"/>
</dbReference>
<dbReference type="FunCoup" id="A0A6P5LDE7">
    <property type="interactions" value="2"/>
</dbReference>
<feature type="disulfide bond" evidence="7">
    <location>
        <begin position="375"/>
        <end position="400"/>
    </location>
</feature>
<feature type="disulfide bond" evidence="7">
    <location>
        <begin position="359"/>
        <end position="414"/>
    </location>
</feature>
<dbReference type="GO" id="GO:0031012">
    <property type="term" value="C:extracellular matrix"/>
    <property type="evidence" value="ECO:0007669"/>
    <property type="project" value="Ensembl"/>
</dbReference>
<evidence type="ECO:0000256" key="4">
    <source>
        <dbReference type="ARBA" id="ARBA00023157"/>
    </source>
</evidence>
<sequence length="498" mass="54633">MLAFVMMSMLMLPIAGGQNGDTPDLPSEMTPGFPRNINNITVFNGAFKDVESVTLFFDCLGSHFTWLQAIFTNFPDLLQFVSKLKCVAGLCPKDFEDYGCSCRFEMEGEPIDETDSCCFQHRKCYEDAAELECAQDLTKLSTDVTCDNQNITCDSKDPCEHLLCNCDKTAIECFLHSHINSSLNGLDVAFCMPTVTDTNSKEEITGQLPAHKSSLAPWTSTALTEVIPEVPTDSVLKDSSVEAVVRGHEGTMRPETVALLGPMQPVSILKGVTNALSGLKSGDSDVQALEPNPKETRGKDCDRFTFVQLGDSGEVKQEMPQIGEMLFCLTARCPEDFESYGCYCGQEGRGDPVDPLDRCCFSHHCCLEQVKKFGCGLERSSRSKVTCEDHKIKCSGQSLCDNLLCSCDQTAAQCMAAATFNESLRFWSRSRCRENGTLCEDSNHEWPLAPTGLGSRSSSSDENSSEESIASLEGGFRRKKRFLGKPFGNTGSRTAHGQ</sequence>
<keyword evidence="3 9" id="KW-0964">Secreted</keyword>
<dbReference type="PROSITE" id="PS00119">
    <property type="entry name" value="PA2_ASP"/>
    <property type="match status" value="1"/>
</dbReference>
<evidence type="ECO:0000313" key="12">
    <source>
        <dbReference type="Proteomes" id="UP000515140"/>
    </source>
</evidence>
<dbReference type="GO" id="GO:0005198">
    <property type="term" value="F:structural molecule activity"/>
    <property type="evidence" value="ECO:0007669"/>
    <property type="project" value="Ensembl"/>
</dbReference>
<dbReference type="CTD" id="729330"/>
<dbReference type="Gene3D" id="1.20.90.10">
    <property type="entry name" value="Phospholipase A2 domain"/>
    <property type="match status" value="2"/>
</dbReference>
<evidence type="ECO:0000256" key="2">
    <source>
        <dbReference type="ARBA" id="ARBA00007056"/>
    </source>
</evidence>
<protein>
    <submittedName>
        <fullName evidence="13">Otoconin-90</fullName>
    </submittedName>
</protein>
<dbReference type="InParanoid" id="A0A6P5LDE7"/>
<feature type="region of interest" description="Disordered" evidence="10">
    <location>
        <begin position="450"/>
        <end position="498"/>
    </location>
</feature>
<feature type="domain" description="Phospholipase A2-like central" evidence="11">
    <location>
        <begin position="76"/>
        <end position="192"/>
    </location>
</feature>
<dbReference type="FunFam" id="1.20.90.10:FF:000006">
    <property type="entry name" value="Otoconin-90"/>
    <property type="match status" value="1"/>
</dbReference>
<evidence type="ECO:0000256" key="1">
    <source>
        <dbReference type="ARBA" id="ARBA00004613"/>
    </source>
</evidence>
<evidence type="ECO:0000256" key="3">
    <source>
        <dbReference type="ARBA" id="ARBA00022525"/>
    </source>
</evidence>
<feature type="disulfide bond" evidence="7">
    <location>
        <begin position="366"/>
        <end position="407"/>
    </location>
</feature>
<dbReference type="InterPro" id="IPR033113">
    <property type="entry name" value="PLA2_histidine"/>
</dbReference>
<feature type="signal peptide" evidence="9">
    <location>
        <begin position="1"/>
        <end position="17"/>
    </location>
</feature>
<dbReference type="InterPro" id="IPR001211">
    <property type="entry name" value="PLA2"/>
</dbReference>
<evidence type="ECO:0000313" key="13">
    <source>
        <dbReference type="RefSeq" id="XP_020853581.1"/>
    </source>
</evidence>
<dbReference type="GO" id="GO:0050482">
    <property type="term" value="P:arachidonate secretion"/>
    <property type="evidence" value="ECO:0007669"/>
    <property type="project" value="InterPro"/>
</dbReference>
<feature type="disulfide bond" evidence="7">
    <location>
        <begin position="344"/>
        <end position="360"/>
    </location>
</feature>
<keyword evidence="6" id="KW-0479">Metal-binding</keyword>
<dbReference type="InterPro" id="IPR036444">
    <property type="entry name" value="PLipase_A2_dom_sf"/>
</dbReference>
<proteinExistence type="inferred from homology"/>
<dbReference type="InterPro" id="IPR016090">
    <property type="entry name" value="PLA2-like_dom"/>
</dbReference>
<dbReference type="KEGG" id="pcw:110216099"/>
<name>A0A6P5LDE7_PHACI</name>
<dbReference type="GO" id="GO:0047498">
    <property type="term" value="F:calcium-dependent phospholipase A2 activity"/>
    <property type="evidence" value="ECO:0007669"/>
    <property type="project" value="TreeGrafter"/>
</dbReference>
<dbReference type="GO" id="GO:0016042">
    <property type="term" value="P:lipid catabolic process"/>
    <property type="evidence" value="ECO:0007669"/>
    <property type="project" value="InterPro"/>
</dbReference>
<dbReference type="GO" id="GO:0045299">
    <property type="term" value="P:otolith mineralization"/>
    <property type="evidence" value="ECO:0007669"/>
    <property type="project" value="Ensembl"/>
</dbReference>
<evidence type="ECO:0000256" key="9">
    <source>
        <dbReference type="RuleBase" id="RU361236"/>
    </source>
</evidence>
<feature type="domain" description="Phospholipase A2-like central" evidence="11">
    <location>
        <begin position="318"/>
        <end position="433"/>
    </location>
</feature>